<evidence type="ECO:0000256" key="5">
    <source>
        <dbReference type="ARBA" id="ARBA00023136"/>
    </source>
</evidence>
<dbReference type="Gene3D" id="2.60.40.10">
    <property type="entry name" value="Immunoglobulins"/>
    <property type="match status" value="2"/>
</dbReference>
<dbReference type="InterPro" id="IPR007110">
    <property type="entry name" value="Ig-like_dom"/>
</dbReference>
<comment type="caution">
    <text evidence="9">The sequence shown here is derived from an EMBL/GenBank/DDBJ whole genome shotgun (WGS) entry which is preliminary data.</text>
</comment>
<evidence type="ECO:0000256" key="2">
    <source>
        <dbReference type="ARBA" id="ARBA00022475"/>
    </source>
</evidence>
<dbReference type="SUPFAM" id="SSF48726">
    <property type="entry name" value="Immunoglobulin"/>
    <property type="match status" value="2"/>
</dbReference>
<reference evidence="9" key="1">
    <citation type="submission" date="2023-07" db="EMBL/GenBank/DDBJ databases">
        <title>Chromosome-level Genome Assembly of Striped Snakehead (Channa striata).</title>
        <authorList>
            <person name="Liu H."/>
        </authorList>
    </citation>
    <scope>NUCLEOTIDE SEQUENCE</scope>
    <source>
        <strain evidence="9">Gz</strain>
        <tissue evidence="9">Muscle</tissue>
    </source>
</reference>
<keyword evidence="6" id="KW-1015">Disulfide bond</keyword>
<evidence type="ECO:0000313" key="10">
    <source>
        <dbReference type="Proteomes" id="UP001187415"/>
    </source>
</evidence>
<dbReference type="InterPro" id="IPR036179">
    <property type="entry name" value="Ig-like_dom_sf"/>
</dbReference>
<dbReference type="InterPro" id="IPR003599">
    <property type="entry name" value="Ig_sub"/>
</dbReference>
<dbReference type="Proteomes" id="UP001187415">
    <property type="component" value="Unassembled WGS sequence"/>
</dbReference>
<dbReference type="InterPro" id="IPR013783">
    <property type="entry name" value="Ig-like_fold"/>
</dbReference>
<dbReference type="SMART" id="SM00409">
    <property type="entry name" value="IG"/>
    <property type="match status" value="2"/>
</dbReference>
<dbReference type="GO" id="GO:0002376">
    <property type="term" value="P:immune system process"/>
    <property type="evidence" value="ECO:0007669"/>
    <property type="project" value="UniProtKB-KW"/>
</dbReference>
<evidence type="ECO:0000313" key="9">
    <source>
        <dbReference type="EMBL" id="KAK2848686.1"/>
    </source>
</evidence>
<name>A0AA88SRP9_CHASR</name>
<protein>
    <recommendedName>
        <fullName evidence="8">Ig-like domain-containing protein</fullName>
    </recommendedName>
</protein>
<dbReference type="GO" id="GO:0009617">
    <property type="term" value="P:response to bacterium"/>
    <property type="evidence" value="ECO:0007669"/>
    <property type="project" value="TreeGrafter"/>
</dbReference>
<evidence type="ECO:0000256" key="6">
    <source>
        <dbReference type="ARBA" id="ARBA00023157"/>
    </source>
</evidence>
<dbReference type="PROSITE" id="PS50835">
    <property type="entry name" value="IG_LIKE"/>
    <property type="match status" value="2"/>
</dbReference>
<feature type="domain" description="Ig-like" evidence="8">
    <location>
        <begin position="10"/>
        <end position="108"/>
    </location>
</feature>
<gene>
    <name evidence="9" type="ORF">Q5P01_008520</name>
</gene>
<dbReference type="GO" id="GO:0005886">
    <property type="term" value="C:plasma membrane"/>
    <property type="evidence" value="ECO:0007669"/>
    <property type="project" value="UniProtKB-SubCell"/>
</dbReference>
<keyword evidence="10" id="KW-1185">Reference proteome</keyword>
<proteinExistence type="predicted"/>
<dbReference type="Pfam" id="PF07686">
    <property type="entry name" value="V-set"/>
    <property type="match status" value="1"/>
</dbReference>
<keyword evidence="2" id="KW-1003">Cell membrane</keyword>
<evidence type="ECO:0000256" key="1">
    <source>
        <dbReference type="ARBA" id="ARBA00004236"/>
    </source>
</evidence>
<dbReference type="EMBL" id="JAUPFM010000006">
    <property type="protein sequence ID" value="KAK2848686.1"/>
    <property type="molecule type" value="Genomic_DNA"/>
</dbReference>
<keyword evidence="5" id="KW-0472">Membrane</keyword>
<dbReference type="PANTHER" id="PTHR19433:SF127">
    <property type="entry name" value="NITR9"/>
    <property type="match status" value="1"/>
</dbReference>
<evidence type="ECO:0000256" key="7">
    <source>
        <dbReference type="ARBA" id="ARBA00023180"/>
    </source>
</evidence>
<keyword evidence="4" id="KW-0391">Immunity</keyword>
<organism evidence="9 10">
    <name type="scientific">Channa striata</name>
    <name type="common">Snakehead murrel</name>
    <name type="synonym">Ophicephalus striatus</name>
    <dbReference type="NCBI Taxonomy" id="64152"/>
    <lineage>
        <taxon>Eukaryota</taxon>
        <taxon>Metazoa</taxon>
        <taxon>Chordata</taxon>
        <taxon>Craniata</taxon>
        <taxon>Vertebrata</taxon>
        <taxon>Euteleostomi</taxon>
        <taxon>Actinopterygii</taxon>
        <taxon>Neopterygii</taxon>
        <taxon>Teleostei</taxon>
        <taxon>Neoteleostei</taxon>
        <taxon>Acanthomorphata</taxon>
        <taxon>Anabantaria</taxon>
        <taxon>Anabantiformes</taxon>
        <taxon>Channoidei</taxon>
        <taxon>Channidae</taxon>
        <taxon>Channa</taxon>
    </lineage>
</organism>
<sequence length="233" mass="26114">MSVSQSAEVPQPISLTEVEVGGNVTLRCPITKKEDKFFTWYKQSLGFMVQTVASGTYDRRSLREQFSNIRFTLAEGESEFNLTITNVIKDDEATYFCQTGTAYSQTFVDGVFLAVNDPNQHKNVYVKKSPKTESVRPGDSVTLQCSLHCKNKENRDRCSGDHSVYWFRPGSSGSHPSIIYTHKKEKDEQEEASCVYSLSKTLQDSSDAGTYYCAVVTCGEILFGEVINVETSR</sequence>
<keyword evidence="3" id="KW-0732">Signal</keyword>
<dbReference type="InterPro" id="IPR013106">
    <property type="entry name" value="Ig_V-set"/>
</dbReference>
<dbReference type="InterPro" id="IPR052051">
    <property type="entry name" value="TCR_complex_component"/>
</dbReference>
<evidence type="ECO:0000256" key="4">
    <source>
        <dbReference type="ARBA" id="ARBA00022859"/>
    </source>
</evidence>
<evidence type="ECO:0000259" key="8">
    <source>
        <dbReference type="PROSITE" id="PS50835"/>
    </source>
</evidence>
<dbReference type="PANTHER" id="PTHR19433">
    <property type="entry name" value="T-CELL RECEPTOR ALPHA CHAIN V REGION-RELATED"/>
    <property type="match status" value="1"/>
</dbReference>
<evidence type="ECO:0000256" key="3">
    <source>
        <dbReference type="ARBA" id="ARBA00022729"/>
    </source>
</evidence>
<comment type="subcellular location">
    <subcellularLocation>
        <location evidence="1">Cell membrane</location>
    </subcellularLocation>
</comment>
<dbReference type="SMART" id="SM00406">
    <property type="entry name" value="IGv"/>
    <property type="match status" value="2"/>
</dbReference>
<feature type="domain" description="Ig-like" evidence="8">
    <location>
        <begin position="118"/>
        <end position="215"/>
    </location>
</feature>
<dbReference type="AlphaFoldDB" id="A0AA88SRP9"/>
<keyword evidence="7" id="KW-0325">Glycoprotein</keyword>
<accession>A0AA88SRP9</accession>